<proteinExistence type="predicted"/>
<feature type="signal peptide" evidence="1">
    <location>
        <begin position="1"/>
        <end position="24"/>
    </location>
</feature>
<evidence type="ECO:0000313" key="2">
    <source>
        <dbReference type="EMBL" id="WZO35490.1"/>
    </source>
</evidence>
<dbReference type="RefSeq" id="WP_163618826.1">
    <property type="nucleotide sequence ID" value="NZ_CP151632.1"/>
</dbReference>
<name>A0AAU6SF15_9MICO</name>
<organism evidence="2">
    <name type="scientific">Microbacterium sp. LWS13-1.2</name>
    <dbReference type="NCBI Taxonomy" id="3135264"/>
    <lineage>
        <taxon>Bacteria</taxon>
        <taxon>Bacillati</taxon>
        <taxon>Actinomycetota</taxon>
        <taxon>Actinomycetes</taxon>
        <taxon>Micrococcales</taxon>
        <taxon>Microbacteriaceae</taxon>
        <taxon>Microbacterium</taxon>
    </lineage>
</organism>
<feature type="chain" id="PRO_5043862373" evidence="1">
    <location>
        <begin position="25"/>
        <end position="108"/>
    </location>
</feature>
<keyword evidence="1" id="KW-0732">Signal</keyword>
<gene>
    <name evidence="2" type="ORF">MRBLWS13_003193</name>
</gene>
<protein>
    <submittedName>
        <fullName evidence="2">Uncharacterized protein</fullName>
    </submittedName>
</protein>
<dbReference type="EMBL" id="CP151632">
    <property type="protein sequence ID" value="WZO35490.1"/>
    <property type="molecule type" value="Genomic_DNA"/>
</dbReference>
<dbReference type="AlphaFoldDB" id="A0AAU6SF15"/>
<accession>A0AAU6SF15</accession>
<sequence length="108" mass="10708">MKKVLACAAVAIGLVLGSGGAAMAGEATGNGGEAQGANNSASECAFSGQDTIDSVEGNPEGFDDDMLAMRGNQKNGYKGIQSYGMFVSAGIDVGVNPGMACRGNLGKK</sequence>
<reference evidence="2" key="1">
    <citation type="submission" date="2024-04" db="EMBL/GenBank/DDBJ databases">
        <authorList>
            <person name="Roder T."/>
            <person name="Oberhansli S."/>
            <person name="Kreuzer M."/>
        </authorList>
    </citation>
    <scope>NUCLEOTIDE SEQUENCE</scope>
    <source>
        <strain evidence="2">LWS13-1.2</strain>
    </source>
</reference>
<evidence type="ECO:0000256" key="1">
    <source>
        <dbReference type="SAM" id="SignalP"/>
    </source>
</evidence>